<gene>
    <name evidence="2" type="ORF">HGRIS_006532</name>
</gene>
<protein>
    <submittedName>
        <fullName evidence="2">Uncharacterized protein</fullName>
    </submittedName>
</protein>
<sequence length="56" mass="5955">MASTRTVGSTQTSSSGRGLGGGDTRHVLRLPIPYSKPVTLLAIIQGKTIRCRQSQD</sequence>
<dbReference type="Proteomes" id="UP001556367">
    <property type="component" value="Unassembled WGS sequence"/>
</dbReference>
<reference evidence="3" key="1">
    <citation type="submission" date="2024-06" db="EMBL/GenBank/DDBJ databases">
        <title>Multi-omics analyses provide insights into the biosynthesis of the anticancer antibiotic pleurotin in Hohenbuehelia grisea.</title>
        <authorList>
            <person name="Weaver J.A."/>
            <person name="Alberti F."/>
        </authorList>
    </citation>
    <scope>NUCLEOTIDE SEQUENCE [LARGE SCALE GENOMIC DNA]</scope>
    <source>
        <strain evidence="3">T-177</strain>
    </source>
</reference>
<comment type="caution">
    <text evidence="2">The sequence shown here is derived from an EMBL/GenBank/DDBJ whole genome shotgun (WGS) entry which is preliminary data.</text>
</comment>
<evidence type="ECO:0000313" key="2">
    <source>
        <dbReference type="EMBL" id="KAL0952242.1"/>
    </source>
</evidence>
<evidence type="ECO:0000313" key="3">
    <source>
        <dbReference type="Proteomes" id="UP001556367"/>
    </source>
</evidence>
<feature type="region of interest" description="Disordered" evidence="1">
    <location>
        <begin position="1"/>
        <end position="24"/>
    </location>
</feature>
<name>A0ABR3J9J2_9AGAR</name>
<accession>A0ABR3J9J2</accession>
<evidence type="ECO:0000256" key="1">
    <source>
        <dbReference type="SAM" id="MobiDB-lite"/>
    </source>
</evidence>
<dbReference type="EMBL" id="JASNQZ010000010">
    <property type="protein sequence ID" value="KAL0952242.1"/>
    <property type="molecule type" value="Genomic_DNA"/>
</dbReference>
<feature type="compositionally biased region" description="Polar residues" evidence="1">
    <location>
        <begin position="1"/>
        <end position="16"/>
    </location>
</feature>
<proteinExistence type="predicted"/>
<keyword evidence="3" id="KW-1185">Reference proteome</keyword>
<organism evidence="2 3">
    <name type="scientific">Hohenbuehelia grisea</name>
    <dbReference type="NCBI Taxonomy" id="104357"/>
    <lineage>
        <taxon>Eukaryota</taxon>
        <taxon>Fungi</taxon>
        <taxon>Dikarya</taxon>
        <taxon>Basidiomycota</taxon>
        <taxon>Agaricomycotina</taxon>
        <taxon>Agaricomycetes</taxon>
        <taxon>Agaricomycetidae</taxon>
        <taxon>Agaricales</taxon>
        <taxon>Pleurotineae</taxon>
        <taxon>Pleurotaceae</taxon>
        <taxon>Hohenbuehelia</taxon>
    </lineage>
</organism>